<evidence type="ECO:0000313" key="1">
    <source>
        <dbReference type="EMBL" id="SUZ98463.1"/>
    </source>
</evidence>
<proteinExistence type="predicted"/>
<dbReference type="AlphaFoldDB" id="A0A381SBF0"/>
<name>A0A381SBF0_9ZZZZ</name>
<gene>
    <name evidence="1" type="ORF">METZ01_LOCUS51317</name>
</gene>
<accession>A0A381SBF0</accession>
<dbReference type="EMBL" id="UINC01002607">
    <property type="protein sequence ID" value="SUZ98463.1"/>
    <property type="molecule type" value="Genomic_DNA"/>
</dbReference>
<protein>
    <submittedName>
        <fullName evidence="1">Uncharacterized protein</fullName>
    </submittedName>
</protein>
<reference evidence="1" key="1">
    <citation type="submission" date="2018-05" db="EMBL/GenBank/DDBJ databases">
        <authorList>
            <person name="Lanie J.A."/>
            <person name="Ng W.-L."/>
            <person name="Kazmierczak K.M."/>
            <person name="Andrzejewski T.M."/>
            <person name="Davidsen T.M."/>
            <person name="Wayne K.J."/>
            <person name="Tettelin H."/>
            <person name="Glass J.I."/>
            <person name="Rusch D."/>
            <person name="Podicherti R."/>
            <person name="Tsui H.-C.T."/>
            <person name="Winkler M.E."/>
        </authorList>
    </citation>
    <scope>NUCLEOTIDE SEQUENCE</scope>
</reference>
<organism evidence="1">
    <name type="scientific">marine metagenome</name>
    <dbReference type="NCBI Taxonomy" id="408172"/>
    <lineage>
        <taxon>unclassified sequences</taxon>
        <taxon>metagenomes</taxon>
        <taxon>ecological metagenomes</taxon>
    </lineage>
</organism>
<feature type="non-terminal residue" evidence="1">
    <location>
        <position position="322"/>
    </location>
</feature>
<sequence>MAKFEFDASNVNFTGHILPTANDTYDIGSAEYKIRDMYVSDNSLWVGDEHKISISGGKMKFRKRKTASVPAAIFDAAKAVNGNITEAEVATAALAHAEVGSLAAMKLNHWRAYMRTLANQSGATIQDIFRDNVADYAEESETNWLQSGTKCYNTVGNVGVGTTDPGALLTLHYDPEASAGLKELLRLSWNDGIYDTLKGDGSKICFNTSNVDNAPGNTEGGYLGVMKANAEEANTECDFSLGLNNGTSVVERFRILSTGQVGIGCVPSIITDYKLDVAGDINLTGDIYVDGAAQSFANTQLTQEQVEDYVNGLVVAGSNITK</sequence>